<dbReference type="InterPro" id="IPR052341">
    <property type="entry name" value="LOG_family_nucleotidases"/>
</dbReference>
<name>A0ABU1AUD9_9BACT</name>
<sequence>MTLPRECSRDEWPLKAYKNLDFLNSDPARNIRVLCEMTEPGLRFAEQDVKDTIVLFGSARTKPLQLAEQQLATVQARIQDPENMSLEERRSLHQAKCAVQAAPYHQAAIDLSESLTKWSMSLPGEHQDRFLICSGGGPGIMEAANLGAHNVGGKSVGLGISLPFEQGVNEYIPEELKFEFHYFFVRKYWFMLMAKALIAFPGGFGTMDELFETLTLVQTKKVEKLPPIVLFGSEFWNDVLNFDAFVKWGTISPEDVHLFKIIDSVEEAHDYIVKCLTERFLTVS</sequence>
<evidence type="ECO:0000256" key="2">
    <source>
        <dbReference type="ARBA" id="ARBA00011985"/>
    </source>
</evidence>
<proteinExistence type="predicted"/>
<protein>
    <recommendedName>
        <fullName evidence="3">AMP nucleosidase</fullName>
        <ecNumber evidence="2">3.2.2.4</ecNumber>
    </recommendedName>
    <alternativeName>
        <fullName evidence="3">AMP nucleosidase</fullName>
    </alternativeName>
</protein>
<evidence type="ECO:0000313" key="4">
    <source>
        <dbReference type="EMBL" id="MDQ8206572.1"/>
    </source>
</evidence>
<evidence type="ECO:0000256" key="1">
    <source>
        <dbReference type="ARBA" id="ARBA00000274"/>
    </source>
</evidence>
<evidence type="ECO:0000256" key="3">
    <source>
        <dbReference type="ARBA" id="ARBA00031983"/>
    </source>
</evidence>
<dbReference type="PANTHER" id="PTHR43393:SF3">
    <property type="entry name" value="LYSINE DECARBOXYLASE-LIKE PROTEIN"/>
    <property type="match status" value="1"/>
</dbReference>
<comment type="catalytic activity">
    <reaction evidence="1">
        <text>AMP + H2O = D-ribose 5-phosphate + adenine</text>
        <dbReference type="Rhea" id="RHEA:20129"/>
        <dbReference type="ChEBI" id="CHEBI:15377"/>
        <dbReference type="ChEBI" id="CHEBI:16708"/>
        <dbReference type="ChEBI" id="CHEBI:78346"/>
        <dbReference type="ChEBI" id="CHEBI:456215"/>
        <dbReference type="EC" id="3.2.2.4"/>
    </reaction>
</comment>
<organism evidence="4 5">
    <name type="scientific">Thalassobacterium maritimum</name>
    <dbReference type="NCBI Taxonomy" id="3041265"/>
    <lineage>
        <taxon>Bacteria</taxon>
        <taxon>Pseudomonadati</taxon>
        <taxon>Verrucomicrobiota</taxon>
        <taxon>Opitutia</taxon>
        <taxon>Puniceicoccales</taxon>
        <taxon>Coraliomargaritaceae</taxon>
        <taxon>Thalassobacterium</taxon>
    </lineage>
</organism>
<dbReference type="PANTHER" id="PTHR43393">
    <property type="entry name" value="CYTOKININ RIBOSIDE 5'-MONOPHOSPHATE PHOSPHORIBOHYDROLASE"/>
    <property type="match status" value="1"/>
</dbReference>
<dbReference type="InterPro" id="IPR031100">
    <property type="entry name" value="LOG_fam"/>
</dbReference>
<keyword evidence="5" id="KW-1185">Reference proteome</keyword>
<comment type="caution">
    <text evidence="4">The sequence shown here is derived from an EMBL/GenBank/DDBJ whole genome shotgun (WGS) entry which is preliminary data.</text>
</comment>
<keyword evidence="4" id="KW-0326">Glycosidase</keyword>
<dbReference type="SUPFAM" id="SSF102405">
    <property type="entry name" value="MCP/YpsA-like"/>
    <property type="match status" value="1"/>
</dbReference>
<reference evidence="4 5" key="1">
    <citation type="submission" date="2023-04" db="EMBL/GenBank/DDBJ databases">
        <title>A novel bacteria isolated from coastal sediment.</title>
        <authorList>
            <person name="Liu X.-J."/>
            <person name="Du Z.-J."/>
        </authorList>
    </citation>
    <scope>NUCLEOTIDE SEQUENCE [LARGE SCALE GENOMIC DNA]</scope>
    <source>
        <strain evidence="4 5">SDUM461003</strain>
    </source>
</reference>
<gene>
    <name evidence="4" type="ORF">QEH52_03570</name>
</gene>
<dbReference type="Gene3D" id="3.40.50.450">
    <property type="match status" value="1"/>
</dbReference>
<dbReference type="Pfam" id="PF03641">
    <property type="entry name" value="Lysine_decarbox"/>
    <property type="match status" value="1"/>
</dbReference>
<dbReference type="EC" id="3.2.2.4" evidence="2"/>
<dbReference type="EMBL" id="JARXHW010000005">
    <property type="protein sequence ID" value="MDQ8206572.1"/>
    <property type="molecule type" value="Genomic_DNA"/>
</dbReference>
<evidence type="ECO:0000313" key="5">
    <source>
        <dbReference type="Proteomes" id="UP001225316"/>
    </source>
</evidence>
<accession>A0ABU1AUD9</accession>
<keyword evidence="4" id="KW-0378">Hydrolase</keyword>
<dbReference type="Proteomes" id="UP001225316">
    <property type="component" value="Unassembled WGS sequence"/>
</dbReference>
<dbReference type="RefSeq" id="WP_308948671.1">
    <property type="nucleotide sequence ID" value="NZ_JARXHW010000005.1"/>
</dbReference>
<dbReference type="GO" id="GO:0016798">
    <property type="term" value="F:hydrolase activity, acting on glycosyl bonds"/>
    <property type="evidence" value="ECO:0007669"/>
    <property type="project" value="UniProtKB-KW"/>
</dbReference>